<dbReference type="Pfam" id="PF21107">
    <property type="entry name" value="STPRs"/>
    <property type="match status" value="1"/>
</dbReference>
<dbReference type="EMBL" id="CAJNOU010000849">
    <property type="protein sequence ID" value="CAF1101557.1"/>
    <property type="molecule type" value="Genomic_DNA"/>
</dbReference>
<dbReference type="Gene3D" id="3.90.70.80">
    <property type="match status" value="1"/>
</dbReference>
<organism evidence="3 4">
    <name type="scientific">Rotaria sordida</name>
    <dbReference type="NCBI Taxonomy" id="392033"/>
    <lineage>
        <taxon>Eukaryota</taxon>
        <taxon>Metazoa</taxon>
        <taxon>Spiralia</taxon>
        <taxon>Gnathifera</taxon>
        <taxon>Rotifera</taxon>
        <taxon>Eurotatoria</taxon>
        <taxon>Bdelloidea</taxon>
        <taxon>Philodinida</taxon>
        <taxon>Philodinidae</taxon>
        <taxon>Rotaria</taxon>
    </lineage>
</organism>
<comment type="caution">
    <text evidence="3">The sequence shown here is derived from an EMBL/GenBank/DDBJ whole genome shotgun (WGS) entry which is preliminary data.</text>
</comment>
<evidence type="ECO:0000313" key="4">
    <source>
        <dbReference type="Proteomes" id="UP000663889"/>
    </source>
</evidence>
<feature type="region of interest" description="Disordered" evidence="1">
    <location>
        <begin position="220"/>
        <end position="445"/>
    </location>
</feature>
<protein>
    <recommendedName>
        <fullName evidence="2">OTU domain-containing protein</fullName>
    </recommendedName>
</protein>
<feature type="compositionally biased region" description="Polar residues" evidence="1">
    <location>
        <begin position="240"/>
        <end position="251"/>
    </location>
</feature>
<dbReference type="InterPro" id="IPR048998">
    <property type="entry name" value="STPR"/>
</dbReference>
<evidence type="ECO:0000259" key="2">
    <source>
        <dbReference type="PROSITE" id="PS50802"/>
    </source>
</evidence>
<feature type="domain" description="OTU" evidence="2">
    <location>
        <begin position="37"/>
        <end position="149"/>
    </location>
</feature>
<dbReference type="Proteomes" id="UP000663889">
    <property type="component" value="Unassembled WGS sequence"/>
</dbReference>
<evidence type="ECO:0000256" key="1">
    <source>
        <dbReference type="SAM" id="MobiDB-lite"/>
    </source>
</evidence>
<evidence type="ECO:0000313" key="3">
    <source>
        <dbReference type="EMBL" id="CAF1101557.1"/>
    </source>
</evidence>
<dbReference type="AlphaFoldDB" id="A0A814P951"/>
<reference evidence="3" key="1">
    <citation type="submission" date="2021-02" db="EMBL/GenBank/DDBJ databases">
        <authorList>
            <person name="Nowell W R."/>
        </authorList>
    </citation>
    <scope>NUCLEOTIDE SEQUENCE</scope>
</reference>
<feature type="compositionally biased region" description="Basic and acidic residues" evidence="1">
    <location>
        <begin position="252"/>
        <end position="270"/>
    </location>
</feature>
<dbReference type="CDD" id="cd22791">
    <property type="entry name" value="OTU_VRTN"/>
    <property type="match status" value="1"/>
</dbReference>
<accession>A0A814P951</accession>
<sequence>MIPLQFHPTQVFDETKHVIDVEAKKYLEKATGDIHHLVPVDVIADGNCLYHSIILLMNNPSVTTSELRVRTIIELVTNENYYQTMYSQYVGPIDIAIKTICKNCTFSELYEIAAFCNVLQCNIQSIYPKIDFQHYMAILNNVFTPVPPIIANCNISILWSHTLNEKDARETNNGTWSPNHFVSLMSPAILNEFDNSNQSTSLTVTPEKKTFKNNAVTQIRMPEFQSSPSRRLRSEENIENDTAQPITSSSIQKEKNGKEEKRQIRLEKKRQQSRSNRINETEEQRQIRLEKKREQSRSSRANETEEQRQIRLKQKREQSRSTRANQIEEQRQIRLQKKREQDRSSRINETEEQRQIRLQNKREQDRSSRINETQEQRQIRLQKLKERNKTSRANETEEQRQIRLEQQRKQSQMNRGDKKRTQRTFDDSDIRQESNSIRSPWPEPIPQNIAQLPENDISECIMSTLEQKLGDEEIQSERTGYVPDPLSDPTGHTTADTIPISNRTLYGIISAGKVIKR</sequence>
<dbReference type="PROSITE" id="PS50802">
    <property type="entry name" value="OTU"/>
    <property type="match status" value="1"/>
</dbReference>
<proteinExistence type="predicted"/>
<feature type="compositionally biased region" description="Basic and acidic residues" evidence="1">
    <location>
        <begin position="423"/>
        <end position="432"/>
    </location>
</feature>
<name>A0A814P951_9BILA</name>
<feature type="compositionally biased region" description="Basic and acidic residues" evidence="1">
    <location>
        <begin position="277"/>
        <end position="408"/>
    </location>
</feature>
<gene>
    <name evidence="3" type="ORF">SEV965_LOCUS15896</name>
</gene>
<dbReference type="InterPro" id="IPR047273">
    <property type="entry name" value="VRTN_OTU_dom"/>
</dbReference>
<dbReference type="Pfam" id="PF02338">
    <property type="entry name" value="OTU"/>
    <property type="match status" value="1"/>
</dbReference>
<dbReference type="InterPro" id="IPR003323">
    <property type="entry name" value="OTU_dom"/>
</dbReference>